<evidence type="ECO:0000259" key="7">
    <source>
        <dbReference type="Pfam" id="PF03176"/>
    </source>
</evidence>
<keyword evidence="4 6" id="KW-1133">Transmembrane helix</keyword>
<evidence type="ECO:0000256" key="3">
    <source>
        <dbReference type="ARBA" id="ARBA00022692"/>
    </source>
</evidence>
<dbReference type="SUPFAM" id="SSF82866">
    <property type="entry name" value="Multidrug efflux transporter AcrB transmembrane domain"/>
    <property type="match status" value="2"/>
</dbReference>
<feature type="transmembrane region" description="Helical" evidence="6">
    <location>
        <begin position="269"/>
        <end position="288"/>
    </location>
</feature>
<dbReference type="EMBL" id="JANCNS010000002">
    <property type="protein sequence ID" value="MCP9200462.1"/>
    <property type="molecule type" value="Genomic_DNA"/>
</dbReference>
<feature type="transmembrane region" description="Helical" evidence="6">
    <location>
        <begin position="387"/>
        <end position="411"/>
    </location>
</feature>
<keyword evidence="2" id="KW-1003">Cell membrane</keyword>
<sequence length="996" mass="113371">MHKAFYNSYRYLKSHKRTGFLILFVYLLITGYFAWNIQLEEDITSLIPSGGEQENLKKVLRTTNLSDKLIISISAENENVSPDSLVSYAEALTGKLESNLDDYILDIKGKIPPNDLRQIYGFVYENLPIFLNEKDYNEISNRLYADSIRARIGSGYRQLMSPTGFVTKDYFLRDPLSLTNLGLSKLQELQVGENFGLYNNYLITNDRKNILLFVDAAYPSSETDKNEEFLQGLDSIVNDLNGRYPEVETSYFGGMMYSIANASRIKQDIRLSLGIAGSILLLLLIFFYRKIYVPLILFIPSIVSGITAIALLSLVKGSVSAISLGIGSILLGITLDYSLHTLTHYRNNRDVSKLYRDITKPVLMSSITTAVAFLCLVFLNSEALTDLGIFAAVSVIFSSILALLLVPLLYVPPSEDYKQNTFLDKIASVEYSRFRPLIYLILGIWLVSVFLFNNVSFNDDLSRINYQPEELMELERKVEGLAGREGKTIYMVAYGNNIDEALQENSRLYDRLNELEKEAEIRNFSSIGGVILSTATQNDRIENWTSFWNPKRADSLKTHLVNISGDYGFRPESFRRFYSLLEQDFENIDLDDYKDAGSLYLSDFISEDENIATVTSTVNLAEENTSEFLSEFEGVEGVLALDRKAMNQVFLGDLKDQFNKLVLFSLLAVFIILLIAYRSIEISLFTLLPILVTWICALGIMVLLDIEFNILNIIISSFIFGLGLDYSIFITNACLQEYETGKKELQTYQTSILISVITTMLGMGALIFAKHPALKSVSVVSIIGIISAVSISFILQRAIFRKLILERVENGESPYFLKQFIRSKAAKYPTESEKLYKKWAVLSNYRYKSIYGEVRKRFRASREKFLRVSRYLNEKDRVTVINSGYGILPLFLSYKFSEIEIHAFEGDLELLEIAKATPRSKITEIEFYPELGSLPPSEIFIIQGNVTNAQPLIEFMKPHARKVIIIDSEFPNRWLLDLNFEIVYRQNNILVLQKAE</sequence>
<organism evidence="8 9">
    <name type="scientific">Christiangramia oceanisediminis</name>
    <dbReference type="NCBI Taxonomy" id="2920386"/>
    <lineage>
        <taxon>Bacteria</taxon>
        <taxon>Pseudomonadati</taxon>
        <taxon>Bacteroidota</taxon>
        <taxon>Flavobacteriia</taxon>
        <taxon>Flavobacteriales</taxon>
        <taxon>Flavobacteriaceae</taxon>
        <taxon>Christiangramia</taxon>
    </lineage>
</organism>
<feature type="domain" description="Membrane transport protein MMPL" evidence="7">
    <location>
        <begin position="657"/>
        <end position="792"/>
    </location>
</feature>
<keyword evidence="9" id="KW-1185">Reference proteome</keyword>
<feature type="transmembrane region" description="Helical" evidence="6">
    <location>
        <begin position="321"/>
        <end position="340"/>
    </location>
</feature>
<feature type="transmembrane region" description="Helical" evidence="6">
    <location>
        <begin position="361"/>
        <end position="381"/>
    </location>
</feature>
<keyword evidence="5 6" id="KW-0472">Membrane</keyword>
<protein>
    <submittedName>
        <fullName evidence="8">MMPL family transporter</fullName>
    </submittedName>
</protein>
<dbReference type="InterPro" id="IPR050545">
    <property type="entry name" value="Mycobact_MmpL"/>
</dbReference>
<feature type="transmembrane region" description="Helical" evidence="6">
    <location>
        <begin position="774"/>
        <end position="795"/>
    </location>
</feature>
<comment type="caution">
    <text evidence="8">The sequence shown here is derived from an EMBL/GenBank/DDBJ whole genome shotgun (WGS) entry which is preliminary data.</text>
</comment>
<feature type="transmembrane region" description="Helical" evidence="6">
    <location>
        <begin position="437"/>
        <end position="457"/>
    </location>
</feature>
<dbReference type="AlphaFoldDB" id="A0A9X2KY43"/>
<name>A0A9X2KY43_9FLAO</name>
<dbReference type="Gene3D" id="1.20.1640.10">
    <property type="entry name" value="Multidrug efflux transporter AcrB transmembrane domain"/>
    <property type="match status" value="2"/>
</dbReference>
<dbReference type="InterPro" id="IPR004869">
    <property type="entry name" value="MMPL_dom"/>
</dbReference>
<dbReference type="Pfam" id="PF03176">
    <property type="entry name" value="MMPL"/>
    <property type="match status" value="2"/>
</dbReference>
<evidence type="ECO:0000256" key="6">
    <source>
        <dbReference type="SAM" id="Phobius"/>
    </source>
</evidence>
<evidence type="ECO:0000313" key="9">
    <source>
        <dbReference type="Proteomes" id="UP001155280"/>
    </source>
</evidence>
<dbReference type="Proteomes" id="UP001155280">
    <property type="component" value="Unassembled WGS sequence"/>
</dbReference>
<reference evidence="8" key="1">
    <citation type="submission" date="2022-07" db="EMBL/GenBank/DDBJ databases">
        <title>Gramela sediminis sp. nov., isolated from deep-sea sediment of the Indian Ocean.</title>
        <authorList>
            <person name="Shi H."/>
        </authorList>
    </citation>
    <scope>NUCLEOTIDE SEQUENCE</scope>
    <source>
        <strain evidence="8">GC03-9</strain>
    </source>
</reference>
<keyword evidence="3 6" id="KW-0812">Transmembrane</keyword>
<feature type="domain" description="Membrane transport protein MMPL" evidence="7">
    <location>
        <begin position="199"/>
        <end position="411"/>
    </location>
</feature>
<evidence type="ECO:0000256" key="2">
    <source>
        <dbReference type="ARBA" id="ARBA00022475"/>
    </source>
</evidence>
<gene>
    <name evidence="8" type="ORF">MKO06_11105</name>
</gene>
<dbReference type="PANTHER" id="PTHR33406:SF13">
    <property type="entry name" value="MEMBRANE PROTEIN YDFJ"/>
    <property type="match status" value="1"/>
</dbReference>
<dbReference type="PANTHER" id="PTHR33406">
    <property type="entry name" value="MEMBRANE PROTEIN MJ1562-RELATED"/>
    <property type="match status" value="1"/>
</dbReference>
<evidence type="ECO:0000313" key="8">
    <source>
        <dbReference type="EMBL" id="MCP9200462.1"/>
    </source>
</evidence>
<evidence type="ECO:0000256" key="1">
    <source>
        <dbReference type="ARBA" id="ARBA00004651"/>
    </source>
</evidence>
<dbReference type="RefSeq" id="WP_241551248.1">
    <property type="nucleotide sequence ID" value="NZ_JANCNS010000002.1"/>
</dbReference>
<feature type="transmembrane region" description="Helical" evidence="6">
    <location>
        <begin position="20"/>
        <end position="37"/>
    </location>
</feature>
<feature type="transmembrane region" description="Helical" evidence="6">
    <location>
        <begin position="295"/>
        <end position="315"/>
    </location>
</feature>
<accession>A0A9X2KY43</accession>
<dbReference type="GO" id="GO:0005886">
    <property type="term" value="C:plasma membrane"/>
    <property type="evidence" value="ECO:0007669"/>
    <property type="project" value="UniProtKB-SubCell"/>
</dbReference>
<comment type="subcellular location">
    <subcellularLocation>
        <location evidence="1">Cell membrane</location>
        <topology evidence="1">Multi-pass membrane protein</topology>
    </subcellularLocation>
</comment>
<proteinExistence type="predicted"/>
<feature type="transmembrane region" description="Helical" evidence="6">
    <location>
        <begin position="684"/>
        <end position="704"/>
    </location>
</feature>
<feature type="transmembrane region" description="Helical" evidence="6">
    <location>
        <begin position="747"/>
        <end position="768"/>
    </location>
</feature>
<evidence type="ECO:0000256" key="5">
    <source>
        <dbReference type="ARBA" id="ARBA00023136"/>
    </source>
</evidence>
<evidence type="ECO:0000256" key="4">
    <source>
        <dbReference type="ARBA" id="ARBA00022989"/>
    </source>
</evidence>
<feature type="transmembrane region" description="Helical" evidence="6">
    <location>
        <begin position="658"/>
        <end position="677"/>
    </location>
</feature>
<feature type="transmembrane region" description="Helical" evidence="6">
    <location>
        <begin position="710"/>
        <end position="735"/>
    </location>
</feature>